<dbReference type="Gene3D" id="2.60.40.10">
    <property type="entry name" value="Immunoglobulins"/>
    <property type="match status" value="1"/>
</dbReference>
<evidence type="ECO:0000313" key="6">
    <source>
        <dbReference type="EMBL" id="MBW7461507.1"/>
    </source>
</evidence>
<feature type="non-terminal residue" evidence="6">
    <location>
        <position position="186"/>
    </location>
</feature>
<keyword evidence="4" id="KW-0326">Glycosidase</keyword>
<organism evidence="6 7">
    <name type="scientific">Paenibacillus sepulcri</name>
    <dbReference type="NCBI Taxonomy" id="359917"/>
    <lineage>
        <taxon>Bacteria</taxon>
        <taxon>Bacillati</taxon>
        <taxon>Bacillota</taxon>
        <taxon>Bacilli</taxon>
        <taxon>Bacillales</taxon>
        <taxon>Paenibacillaceae</taxon>
        <taxon>Paenibacillus</taxon>
    </lineage>
</organism>
<dbReference type="InterPro" id="IPR013783">
    <property type="entry name" value="Ig-like_fold"/>
</dbReference>
<accession>A0ABS7CKN8</accession>
<sequence>ETPYLYTLLLSLFDAGGLLQEVKRIAVGFRDIRIEDGRLLVNGQSVIIKGVNRNEFDSRRGYVTSMESMIQDIALMKQHNMNAVRLSHYPNDTRWLDLCDQYGLYAIDETDLETHGFHFIGNESFLAQQPEWKEAFISRAKRMVERDKNHPSVIIWSLGNESGYGPNHDAMAEWIRAYDPTRLIHY</sequence>
<dbReference type="Gene3D" id="3.20.20.80">
    <property type="entry name" value="Glycosidases"/>
    <property type="match status" value="1"/>
</dbReference>
<dbReference type="InterPro" id="IPR023232">
    <property type="entry name" value="Glyco_hydro_2_AS"/>
</dbReference>
<dbReference type="Pfam" id="PF02836">
    <property type="entry name" value="Glyco_hydro_2_C"/>
    <property type="match status" value="1"/>
</dbReference>
<dbReference type="InterPro" id="IPR017853">
    <property type="entry name" value="GH"/>
</dbReference>
<evidence type="ECO:0000256" key="4">
    <source>
        <dbReference type="ARBA" id="ARBA00023295"/>
    </source>
</evidence>
<protein>
    <recommendedName>
        <fullName evidence="2">beta-galactosidase</fullName>
        <ecNumber evidence="2">3.2.1.23</ecNumber>
    </recommendedName>
</protein>
<reference evidence="6 7" key="1">
    <citation type="submission" date="2021-07" db="EMBL/GenBank/DDBJ databases">
        <title>Paenibacillus radiodurans sp. nov., isolated from the southeastern edge of Tengger Desert.</title>
        <authorList>
            <person name="Zhang G."/>
        </authorList>
    </citation>
    <scope>NUCLEOTIDE SEQUENCE [LARGE SCALE GENOMIC DNA]</scope>
    <source>
        <strain evidence="6 7">CCM 7311</strain>
    </source>
</reference>
<keyword evidence="3" id="KW-0378">Hydrolase</keyword>
<evidence type="ECO:0000256" key="2">
    <source>
        <dbReference type="ARBA" id="ARBA00012756"/>
    </source>
</evidence>
<dbReference type="InterPro" id="IPR050347">
    <property type="entry name" value="Bact_Beta-galactosidase"/>
</dbReference>
<dbReference type="PANTHER" id="PTHR46323">
    <property type="entry name" value="BETA-GALACTOSIDASE"/>
    <property type="match status" value="1"/>
</dbReference>
<comment type="catalytic activity">
    <reaction evidence="1">
        <text>Hydrolysis of terminal non-reducing beta-D-galactose residues in beta-D-galactosides.</text>
        <dbReference type="EC" id="3.2.1.23"/>
    </reaction>
</comment>
<evidence type="ECO:0000259" key="5">
    <source>
        <dbReference type="Pfam" id="PF02836"/>
    </source>
</evidence>
<evidence type="ECO:0000313" key="7">
    <source>
        <dbReference type="Proteomes" id="UP001519887"/>
    </source>
</evidence>
<dbReference type="InterPro" id="IPR006101">
    <property type="entry name" value="Glyco_hydro_2"/>
</dbReference>
<feature type="domain" description="Glycoside hydrolase family 2 catalytic" evidence="5">
    <location>
        <begin position="32"/>
        <end position="186"/>
    </location>
</feature>
<dbReference type="EC" id="3.2.1.23" evidence="2"/>
<dbReference type="Proteomes" id="UP001519887">
    <property type="component" value="Unassembled WGS sequence"/>
</dbReference>
<comment type="caution">
    <text evidence="6">The sequence shown here is derived from an EMBL/GenBank/DDBJ whole genome shotgun (WGS) entry which is preliminary data.</text>
</comment>
<feature type="non-terminal residue" evidence="6">
    <location>
        <position position="1"/>
    </location>
</feature>
<dbReference type="PRINTS" id="PR00132">
    <property type="entry name" value="GLHYDRLASE2"/>
</dbReference>
<name>A0ABS7CKN8_9BACL</name>
<keyword evidence="7" id="KW-1185">Reference proteome</keyword>
<dbReference type="InterPro" id="IPR006103">
    <property type="entry name" value="Glyco_hydro_2_cat"/>
</dbReference>
<dbReference type="PANTHER" id="PTHR46323:SF2">
    <property type="entry name" value="BETA-GALACTOSIDASE"/>
    <property type="match status" value="1"/>
</dbReference>
<dbReference type="EMBL" id="JAHZIK010003013">
    <property type="protein sequence ID" value="MBW7461507.1"/>
    <property type="molecule type" value="Genomic_DNA"/>
</dbReference>
<proteinExistence type="predicted"/>
<gene>
    <name evidence="6" type="ORF">K0U00_46370</name>
</gene>
<evidence type="ECO:0000256" key="3">
    <source>
        <dbReference type="ARBA" id="ARBA00022801"/>
    </source>
</evidence>
<dbReference type="SUPFAM" id="SSF51445">
    <property type="entry name" value="(Trans)glycosidases"/>
    <property type="match status" value="1"/>
</dbReference>
<dbReference type="PROSITE" id="PS00608">
    <property type="entry name" value="GLYCOSYL_HYDROL_F2_2"/>
    <property type="match status" value="1"/>
</dbReference>
<evidence type="ECO:0000256" key="1">
    <source>
        <dbReference type="ARBA" id="ARBA00001412"/>
    </source>
</evidence>